<evidence type="ECO:0000256" key="1">
    <source>
        <dbReference type="ARBA" id="ARBA00022679"/>
    </source>
</evidence>
<dbReference type="Proteomes" id="UP000664658">
    <property type="component" value="Unassembled WGS sequence"/>
</dbReference>
<proteinExistence type="predicted"/>
<feature type="domain" description="N-acetyltransferase" evidence="2">
    <location>
        <begin position="3"/>
        <end position="161"/>
    </location>
</feature>
<evidence type="ECO:0000259" key="2">
    <source>
        <dbReference type="PROSITE" id="PS51186"/>
    </source>
</evidence>
<dbReference type="SUPFAM" id="SSF55729">
    <property type="entry name" value="Acyl-CoA N-acyltransferases (Nat)"/>
    <property type="match status" value="1"/>
</dbReference>
<dbReference type="PROSITE" id="PS51186">
    <property type="entry name" value="GNAT"/>
    <property type="match status" value="1"/>
</dbReference>
<dbReference type="EMBL" id="JAFNAA010000015">
    <property type="protein sequence ID" value="MBO1109192.1"/>
    <property type="molecule type" value="Genomic_DNA"/>
</dbReference>
<dbReference type="CDD" id="cd04301">
    <property type="entry name" value="NAT_SF"/>
    <property type="match status" value="1"/>
</dbReference>
<evidence type="ECO:0000313" key="3">
    <source>
        <dbReference type="EMBL" id="MBO1109192.1"/>
    </source>
</evidence>
<dbReference type="AlphaFoldDB" id="A0A8I1WAB8"/>
<dbReference type="InterPro" id="IPR000182">
    <property type="entry name" value="GNAT_dom"/>
</dbReference>
<accession>A0A8I1WAB8</accession>
<reference evidence="3" key="1">
    <citation type="submission" date="2021-03" db="EMBL/GenBank/DDBJ databases">
        <title>Plesiomonas shigelloides zfcc0051, isolated from zebrafish feces.</title>
        <authorList>
            <person name="Vanderhoek Z."/>
            <person name="Gaulke C."/>
        </authorList>
    </citation>
    <scope>NUCLEOTIDE SEQUENCE</scope>
    <source>
        <strain evidence="3">Zfcc0051</strain>
    </source>
</reference>
<dbReference type="RefSeq" id="WP_152108813.1">
    <property type="nucleotide sequence ID" value="NZ_JAFNAA010000015.1"/>
</dbReference>
<dbReference type="InterPro" id="IPR050769">
    <property type="entry name" value="NAT_camello-type"/>
</dbReference>
<keyword evidence="1 3" id="KW-0808">Transferase</keyword>
<dbReference type="Gene3D" id="3.40.630.30">
    <property type="match status" value="1"/>
</dbReference>
<evidence type="ECO:0000313" key="4">
    <source>
        <dbReference type="Proteomes" id="UP000664658"/>
    </source>
</evidence>
<sequence length="162" mass="17659">MNISIQKITPHDDAVICHIIKTVGAEFGAIGDGFGPSDAEVLHMSEHYCASMRSQYWVARIDGVVVGGCGIAPFNDSTETSELRKLFLLPEGRGCGLGRQLVQQCLSFAQTQGFTHCYLDTLNSMHAAISLYESLGFEHLAQPLTGTPHCGCDVWMLKKINN</sequence>
<name>A0A8I1WAB8_PLESH</name>
<dbReference type="Pfam" id="PF00583">
    <property type="entry name" value="Acetyltransf_1"/>
    <property type="match status" value="1"/>
</dbReference>
<protein>
    <submittedName>
        <fullName evidence="3">GNAT family N-acetyltransferase</fullName>
    </submittedName>
</protein>
<dbReference type="PANTHER" id="PTHR13947">
    <property type="entry name" value="GNAT FAMILY N-ACETYLTRANSFERASE"/>
    <property type="match status" value="1"/>
</dbReference>
<organism evidence="3 4">
    <name type="scientific">Plesiomonas shigelloides</name>
    <name type="common">Aeromonas shigelloides</name>
    <dbReference type="NCBI Taxonomy" id="703"/>
    <lineage>
        <taxon>Bacteria</taxon>
        <taxon>Pseudomonadati</taxon>
        <taxon>Pseudomonadota</taxon>
        <taxon>Gammaproteobacteria</taxon>
        <taxon>Enterobacterales</taxon>
        <taxon>Enterobacteriaceae</taxon>
        <taxon>Plesiomonas</taxon>
    </lineage>
</organism>
<dbReference type="InterPro" id="IPR016181">
    <property type="entry name" value="Acyl_CoA_acyltransferase"/>
</dbReference>
<gene>
    <name evidence="3" type="ORF">J2R62_13400</name>
</gene>
<dbReference type="PANTHER" id="PTHR13947:SF37">
    <property type="entry name" value="LD18367P"/>
    <property type="match status" value="1"/>
</dbReference>
<dbReference type="GO" id="GO:0008080">
    <property type="term" value="F:N-acetyltransferase activity"/>
    <property type="evidence" value="ECO:0007669"/>
    <property type="project" value="InterPro"/>
</dbReference>
<comment type="caution">
    <text evidence="3">The sequence shown here is derived from an EMBL/GenBank/DDBJ whole genome shotgun (WGS) entry which is preliminary data.</text>
</comment>